<sequence length="232" mass="25377">MTPTLLFIISSHKNFIKMKVLYTLGVLLLASQYIQSAPVNDSEETADYTRAAAPVTSNTDSFFTVYLDVNSNCKGVYNRLIEQLQRCRDGSDHGDEALTAGCFLDFNLNEGDCAKVGDDSENIISNSAIYFPAVQETQWHPTPPCNGEYCTERGPTWSSGSTVNFGGEGSYPSQGDIKEATSPSSVVPGDKEGPIIKESVSTTAAPNTRNIRPPRENIIKNLLQLIQEKEQN</sequence>
<accession>A0A0K2V440</accession>
<evidence type="ECO:0000256" key="1">
    <source>
        <dbReference type="SAM" id="MobiDB-lite"/>
    </source>
</evidence>
<feature type="region of interest" description="Disordered" evidence="1">
    <location>
        <begin position="167"/>
        <end position="196"/>
    </location>
</feature>
<name>A0A0K2V440_LEPSM</name>
<feature type="signal peptide" evidence="2">
    <location>
        <begin position="1"/>
        <end position="36"/>
    </location>
</feature>
<protein>
    <submittedName>
        <fullName evidence="3">Uncharacterized protein</fullName>
    </submittedName>
</protein>
<proteinExistence type="predicted"/>
<dbReference type="EMBL" id="HACA01027506">
    <property type="protein sequence ID" value="CDW44867.1"/>
    <property type="molecule type" value="Transcribed_RNA"/>
</dbReference>
<keyword evidence="2" id="KW-0732">Signal</keyword>
<feature type="chain" id="PRO_5005489230" evidence="2">
    <location>
        <begin position="37"/>
        <end position="232"/>
    </location>
</feature>
<dbReference type="AlphaFoldDB" id="A0A0K2V440"/>
<organism evidence="3">
    <name type="scientific">Lepeophtheirus salmonis</name>
    <name type="common">Salmon louse</name>
    <name type="synonym">Caligus salmonis</name>
    <dbReference type="NCBI Taxonomy" id="72036"/>
    <lineage>
        <taxon>Eukaryota</taxon>
        <taxon>Metazoa</taxon>
        <taxon>Ecdysozoa</taxon>
        <taxon>Arthropoda</taxon>
        <taxon>Crustacea</taxon>
        <taxon>Multicrustacea</taxon>
        <taxon>Hexanauplia</taxon>
        <taxon>Copepoda</taxon>
        <taxon>Siphonostomatoida</taxon>
        <taxon>Caligidae</taxon>
        <taxon>Lepeophtheirus</taxon>
    </lineage>
</organism>
<evidence type="ECO:0000256" key="2">
    <source>
        <dbReference type="SAM" id="SignalP"/>
    </source>
</evidence>
<evidence type="ECO:0000313" key="3">
    <source>
        <dbReference type="EMBL" id="CDW44867.1"/>
    </source>
</evidence>
<reference evidence="3" key="1">
    <citation type="submission" date="2014-05" db="EMBL/GenBank/DDBJ databases">
        <authorList>
            <person name="Chronopoulou M."/>
        </authorList>
    </citation>
    <scope>NUCLEOTIDE SEQUENCE</scope>
    <source>
        <tissue evidence="3">Whole organism</tissue>
    </source>
</reference>